<evidence type="ECO:0000313" key="2">
    <source>
        <dbReference type="EMBL" id="GJD89591.1"/>
    </source>
</evidence>
<reference evidence="2" key="2">
    <citation type="submission" date="2021-08" db="EMBL/GenBank/DDBJ databases">
        <authorList>
            <person name="Tani A."/>
            <person name="Ola A."/>
            <person name="Ogura Y."/>
            <person name="Katsura K."/>
            <person name="Hayashi T."/>
        </authorList>
    </citation>
    <scope>NUCLEOTIDE SEQUENCE</scope>
    <source>
        <strain evidence="2">DSM 16372</strain>
    </source>
</reference>
<accession>A0AAV4ZNZ7</accession>
<dbReference type="RefSeq" id="WP_066924727.1">
    <property type="nucleotide sequence ID" value="NZ_BPQO01000012.1"/>
</dbReference>
<feature type="chain" id="PRO_5043652232" description="Porin" evidence="1">
    <location>
        <begin position="25"/>
        <end position="80"/>
    </location>
</feature>
<evidence type="ECO:0000256" key="1">
    <source>
        <dbReference type="SAM" id="SignalP"/>
    </source>
</evidence>
<feature type="signal peptide" evidence="1">
    <location>
        <begin position="1"/>
        <end position="24"/>
    </location>
</feature>
<evidence type="ECO:0008006" key="4">
    <source>
        <dbReference type="Google" id="ProtNLM"/>
    </source>
</evidence>
<dbReference type="EMBL" id="BPQO01000012">
    <property type="protein sequence ID" value="GJD89591.1"/>
    <property type="molecule type" value="Genomic_DNA"/>
</dbReference>
<comment type="caution">
    <text evidence="2">The sequence shown here is derived from an EMBL/GenBank/DDBJ whole genome shotgun (WGS) entry which is preliminary data.</text>
</comment>
<keyword evidence="3" id="KW-1185">Reference proteome</keyword>
<organism evidence="2 3">
    <name type="scientific">Methylobacterium hispanicum</name>
    <dbReference type="NCBI Taxonomy" id="270350"/>
    <lineage>
        <taxon>Bacteria</taxon>
        <taxon>Pseudomonadati</taxon>
        <taxon>Pseudomonadota</taxon>
        <taxon>Alphaproteobacteria</taxon>
        <taxon>Hyphomicrobiales</taxon>
        <taxon>Methylobacteriaceae</taxon>
        <taxon>Methylobacterium</taxon>
    </lineage>
</organism>
<proteinExistence type="predicted"/>
<name>A0AAV4ZNZ7_9HYPH</name>
<dbReference type="Proteomes" id="UP001055247">
    <property type="component" value="Unassembled WGS sequence"/>
</dbReference>
<sequence>MRKDLTLVAALFAASLVATPLVMSGTKALATSEEATAVALPVATMPVEVAAVAPAPETCNRKVRVVYSGYGTPSAACLTR</sequence>
<evidence type="ECO:0000313" key="3">
    <source>
        <dbReference type="Proteomes" id="UP001055247"/>
    </source>
</evidence>
<keyword evidence="1" id="KW-0732">Signal</keyword>
<reference evidence="2" key="1">
    <citation type="journal article" date="2016" name="Front. Microbiol.">
        <title>Genome Sequence of the Piezophilic, Mesophilic Sulfate-Reducing Bacterium Desulfovibrio indicus J2T.</title>
        <authorList>
            <person name="Cao J."/>
            <person name="Maignien L."/>
            <person name="Shao Z."/>
            <person name="Alain K."/>
            <person name="Jebbar M."/>
        </authorList>
    </citation>
    <scope>NUCLEOTIDE SEQUENCE</scope>
    <source>
        <strain evidence="2">DSM 16372</strain>
    </source>
</reference>
<protein>
    <recommendedName>
        <fullName evidence="4">Porin</fullName>
    </recommendedName>
</protein>
<dbReference type="AlphaFoldDB" id="A0AAV4ZNZ7"/>
<gene>
    <name evidence="2" type="ORF">BHAOGJBA_3120</name>
</gene>